<accession>A0ABP6XPI4</accession>
<feature type="transmembrane region" description="Helical" evidence="10">
    <location>
        <begin position="387"/>
        <end position="410"/>
    </location>
</feature>
<keyword evidence="8 10" id="KW-0472">Membrane</keyword>
<feature type="domain" description="Amino acid permease/ SLC12A" evidence="11">
    <location>
        <begin position="39"/>
        <end position="491"/>
    </location>
</feature>
<evidence type="ECO:0000256" key="10">
    <source>
        <dbReference type="SAM" id="Phobius"/>
    </source>
</evidence>
<feature type="transmembrane region" description="Helical" evidence="10">
    <location>
        <begin position="264"/>
        <end position="289"/>
    </location>
</feature>
<keyword evidence="6" id="KW-0029">Amino-acid transport</keyword>
<dbReference type="PIRSF" id="PIRSF006060">
    <property type="entry name" value="AA_transporter"/>
    <property type="match status" value="1"/>
</dbReference>
<keyword evidence="13" id="KW-1185">Reference proteome</keyword>
<keyword evidence="4" id="KW-1003">Cell membrane</keyword>
<evidence type="ECO:0000313" key="13">
    <source>
        <dbReference type="Proteomes" id="UP001500767"/>
    </source>
</evidence>
<dbReference type="Pfam" id="PF00324">
    <property type="entry name" value="AA_permease"/>
    <property type="match status" value="1"/>
</dbReference>
<comment type="similarity">
    <text evidence="2">Belongs to the amino acid-polyamine-organocation (APC) superfamily. Amino acid transporter (AAT) (TC 2.A.3.1) family.</text>
</comment>
<feature type="transmembrane region" description="Helical" evidence="10">
    <location>
        <begin position="177"/>
        <end position="199"/>
    </location>
</feature>
<dbReference type="InterPro" id="IPR004841">
    <property type="entry name" value="AA-permease/SLC12A_dom"/>
</dbReference>
<evidence type="ECO:0000256" key="2">
    <source>
        <dbReference type="ARBA" id="ARBA00008583"/>
    </source>
</evidence>
<feature type="transmembrane region" description="Helical" evidence="10">
    <location>
        <begin position="40"/>
        <end position="58"/>
    </location>
</feature>
<sequence length="529" mass="56879">MSQSTKAADAADNTESGGGEHTGLDAEQAGYHQTLGSRHVQMIAIGGAIGTGLFLGSASRLHSTGPALIISYAVVGVIAYFLMRALGELVLHRATSGAFVSYMREFFGEKWAFVTGWVYWLNWALTGIAELSAVGLYMQYWFPTLPTWITVLVALVVVLAINLLSARAFGEFEFWAAILKVGAIVVFLLVGLVVVIGGFDIGGHKAGFQNLWSNPGGFWPSSGDYNWYGPILVMSGVVFAYAAIEMVGVAAGEMANAQKEVPKAVHAVIFRIAVFYIGSILLLVCMLPTQDYTAGTSPFVTVFERLGFSWMGALIQAVLIVAAMSSLNSGLYSTGRVLRSLGMSDQAPKFTLKMSKSGVPYAGILMTSIVFVLGSVLNALTPDAFEIAVEATSIMILWTWGTIFACQIRLRQLSDRGVVPASPFQAPGSPYTSYVGIAFLVLVLIGLAISGWQASDEFLHKTSFLVVVFGIPVLILALAIGWRVVKPKVKENTHDRMKAVWSLDGPTYGDDVRPEDLDTAEQDDTKLPG</sequence>
<dbReference type="Gene3D" id="1.20.1740.10">
    <property type="entry name" value="Amino acid/polyamine transporter I"/>
    <property type="match status" value="1"/>
</dbReference>
<dbReference type="PANTHER" id="PTHR43495">
    <property type="entry name" value="GABA PERMEASE"/>
    <property type="match status" value="1"/>
</dbReference>
<comment type="caution">
    <text evidence="12">The sequence shown here is derived from an EMBL/GenBank/DDBJ whole genome shotgun (WGS) entry which is preliminary data.</text>
</comment>
<name>A0ABP6XPI4_9ACTN</name>
<feature type="transmembrane region" description="Helical" evidence="10">
    <location>
        <begin position="309"/>
        <end position="331"/>
    </location>
</feature>
<evidence type="ECO:0000256" key="1">
    <source>
        <dbReference type="ARBA" id="ARBA00004651"/>
    </source>
</evidence>
<dbReference type="PROSITE" id="PS00218">
    <property type="entry name" value="AMINO_ACID_PERMEASE_1"/>
    <property type="match status" value="1"/>
</dbReference>
<feature type="transmembrane region" description="Helical" evidence="10">
    <location>
        <begin position="431"/>
        <end position="452"/>
    </location>
</feature>
<evidence type="ECO:0000256" key="8">
    <source>
        <dbReference type="ARBA" id="ARBA00023136"/>
    </source>
</evidence>
<dbReference type="Proteomes" id="UP001500767">
    <property type="component" value="Unassembled WGS sequence"/>
</dbReference>
<evidence type="ECO:0000256" key="3">
    <source>
        <dbReference type="ARBA" id="ARBA00022448"/>
    </source>
</evidence>
<dbReference type="EMBL" id="BAAAYR010000004">
    <property type="protein sequence ID" value="GAA3570464.1"/>
    <property type="molecule type" value="Genomic_DNA"/>
</dbReference>
<evidence type="ECO:0000256" key="4">
    <source>
        <dbReference type="ARBA" id="ARBA00022475"/>
    </source>
</evidence>
<proteinExistence type="inferred from homology"/>
<feature type="region of interest" description="Disordered" evidence="9">
    <location>
        <begin position="1"/>
        <end position="23"/>
    </location>
</feature>
<organism evidence="12 13">
    <name type="scientific">Microlunatus spumicola</name>
    <dbReference type="NCBI Taxonomy" id="81499"/>
    <lineage>
        <taxon>Bacteria</taxon>
        <taxon>Bacillati</taxon>
        <taxon>Actinomycetota</taxon>
        <taxon>Actinomycetes</taxon>
        <taxon>Propionibacteriales</taxon>
        <taxon>Propionibacteriaceae</taxon>
        <taxon>Microlunatus</taxon>
    </lineage>
</organism>
<keyword evidence="7 10" id="KW-1133">Transmembrane helix</keyword>
<feature type="region of interest" description="Disordered" evidence="9">
    <location>
        <begin position="506"/>
        <end position="529"/>
    </location>
</feature>
<keyword evidence="5 10" id="KW-0812">Transmembrane</keyword>
<protein>
    <submittedName>
        <fullName evidence="12">Amino acid permease</fullName>
    </submittedName>
</protein>
<dbReference type="RefSeq" id="WP_204913310.1">
    <property type="nucleotide sequence ID" value="NZ_BAAAYR010000004.1"/>
</dbReference>
<feature type="transmembrane region" description="Helical" evidence="10">
    <location>
        <begin position="359"/>
        <end position="381"/>
    </location>
</feature>
<dbReference type="PANTHER" id="PTHR43495:SF1">
    <property type="entry name" value="L-ASPARAGINE PERMEASE"/>
    <property type="match status" value="1"/>
</dbReference>
<gene>
    <name evidence="12" type="ORF">GCM10022197_28610</name>
</gene>
<keyword evidence="3" id="KW-0813">Transport</keyword>
<evidence type="ECO:0000256" key="5">
    <source>
        <dbReference type="ARBA" id="ARBA00022692"/>
    </source>
</evidence>
<evidence type="ECO:0000256" key="7">
    <source>
        <dbReference type="ARBA" id="ARBA00022989"/>
    </source>
</evidence>
<evidence type="ECO:0000313" key="12">
    <source>
        <dbReference type="EMBL" id="GAA3570464.1"/>
    </source>
</evidence>
<comment type="subcellular location">
    <subcellularLocation>
        <location evidence="1">Cell membrane</location>
        <topology evidence="1">Multi-pass membrane protein</topology>
    </subcellularLocation>
</comment>
<evidence type="ECO:0000256" key="6">
    <source>
        <dbReference type="ARBA" id="ARBA00022970"/>
    </source>
</evidence>
<feature type="transmembrane region" description="Helical" evidence="10">
    <location>
        <begin position="145"/>
        <end position="165"/>
    </location>
</feature>
<reference evidence="13" key="1">
    <citation type="journal article" date="2019" name="Int. J. Syst. Evol. Microbiol.">
        <title>The Global Catalogue of Microorganisms (GCM) 10K type strain sequencing project: providing services to taxonomists for standard genome sequencing and annotation.</title>
        <authorList>
            <consortium name="The Broad Institute Genomics Platform"/>
            <consortium name="The Broad Institute Genome Sequencing Center for Infectious Disease"/>
            <person name="Wu L."/>
            <person name="Ma J."/>
        </authorList>
    </citation>
    <scope>NUCLEOTIDE SEQUENCE [LARGE SCALE GENOMIC DNA]</scope>
    <source>
        <strain evidence="13">JCM 16540</strain>
    </source>
</reference>
<feature type="transmembrane region" description="Helical" evidence="10">
    <location>
        <begin position="111"/>
        <end position="133"/>
    </location>
</feature>
<feature type="transmembrane region" description="Helical" evidence="10">
    <location>
        <begin position="64"/>
        <end position="83"/>
    </location>
</feature>
<feature type="transmembrane region" description="Helical" evidence="10">
    <location>
        <begin position="464"/>
        <end position="485"/>
    </location>
</feature>
<dbReference type="InterPro" id="IPR004840">
    <property type="entry name" value="Amino_acid_permease_CS"/>
</dbReference>
<evidence type="ECO:0000256" key="9">
    <source>
        <dbReference type="SAM" id="MobiDB-lite"/>
    </source>
</evidence>
<evidence type="ECO:0000259" key="11">
    <source>
        <dbReference type="Pfam" id="PF00324"/>
    </source>
</evidence>
<feature type="transmembrane region" description="Helical" evidence="10">
    <location>
        <begin position="227"/>
        <end position="252"/>
    </location>
</feature>